<dbReference type="GO" id="GO:0035973">
    <property type="term" value="P:aggrephagy"/>
    <property type="evidence" value="ECO:0007669"/>
    <property type="project" value="TreeGrafter"/>
</dbReference>
<dbReference type="CDD" id="cd02340">
    <property type="entry name" value="ZZ_NBR1_like"/>
    <property type="match status" value="2"/>
</dbReference>
<feature type="domain" description="ZZ-type" evidence="6">
    <location>
        <begin position="148"/>
        <end position="199"/>
    </location>
</feature>
<keyword evidence="3" id="KW-0862">Zinc</keyword>
<evidence type="ECO:0000313" key="7">
    <source>
        <dbReference type="Proteomes" id="UP000095282"/>
    </source>
</evidence>
<feature type="transmembrane region" description="Helical" evidence="5">
    <location>
        <begin position="368"/>
        <end position="387"/>
    </location>
</feature>
<keyword evidence="5" id="KW-0472">Membrane</keyword>
<reference evidence="8" key="1">
    <citation type="submission" date="2016-11" db="UniProtKB">
        <authorList>
            <consortium name="WormBaseParasite"/>
        </authorList>
    </citation>
    <scope>IDENTIFICATION</scope>
</reference>
<proteinExistence type="predicted"/>
<dbReference type="STRING" id="1561998.A0A1I7UDY8"/>
<dbReference type="Proteomes" id="UP000095282">
    <property type="component" value="Unplaced"/>
</dbReference>
<dbReference type="PROSITE" id="PS01357">
    <property type="entry name" value="ZF_ZZ_1"/>
    <property type="match status" value="1"/>
</dbReference>
<dbReference type="GO" id="GO:0008270">
    <property type="term" value="F:zinc ion binding"/>
    <property type="evidence" value="ECO:0007669"/>
    <property type="project" value="UniProtKB-KW"/>
</dbReference>
<dbReference type="Gene3D" id="3.30.60.90">
    <property type="match status" value="2"/>
</dbReference>
<dbReference type="GO" id="GO:0000423">
    <property type="term" value="P:mitophagy"/>
    <property type="evidence" value="ECO:0007669"/>
    <property type="project" value="TreeGrafter"/>
</dbReference>
<keyword evidence="2 4" id="KW-0863">Zinc-finger</keyword>
<dbReference type="InterPro" id="IPR052260">
    <property type="entry name" value="Autophagy_Rcpt_SigReg"/>
</dbReference>
<keyword evidence="5" id="KW-1133">Transmembrane helix</keyword>
<dbReference type="GO" id="GO:0005080">
    <property type="term" value="F:protein kinase C binding"/>
    <property type="evidence" value="ECO:0007669"/>
    <property type="project" value="TreeGrafter"/>
</dbReference>
<evidence type="ECO:0000256" key="4">
    <source>
        <dbReference type="PROSITE-ProRule" id="PRU00228"/>
    </source>
</evidence>
<dbReference type="WBParaSite" id="Csp11.Scaffold629.g8361.t1">
    <property type="protein sequence ID" value="Csp11.Scaffold629.g8361.t1"/>
    <property type="gene ID" value="Csp11.Scaffold629.g8361"/>
</dbReference>
<evidence type="ECO:0000256" key="3">
    <source>
        <dbReference type="ARBA" id="ARBA00022833"/>
    </source>
</evidence>
<dbReference type="Pfam" id="PF00569">
    <property type="entry name" value="ZZ"/>
    <property type="match status" value="2"/>
</dbReference>
<dbReference type="InterPro" id="IPR000433">
    <property type="entry name" value="Znf_ZZ"/>
</dbReference>
<dbReference type="GO" id="GO:0016235">
    <property type="term" value="C:aggresome"/>
    <property type="evidence" value="ECO:0007669"/>
    <property type="project" value="TreeGrafter"/>
</dbReference>
<protein>
    <submittedName>
        <fullName evidence="8">ZZ-type domain-containing protein</fullName>
    </submittedName>
</protein>
<dbReference type="InterPro" id="IPR043145">
    <property type="entry name" value="Znf_ZZ_sf"/>
</dbReference>
<dbReference type="SMART" id="SM00291">
    <property type="entry name" value="ZnF_ZZ"/>
    <property type="match status" value="2"/>
</dbReference>
<accession>A0A1I7UDY8</accession>
<evidence type="ECO:0000256" key="5">
    <source>
        <dbReference type="SAM" id="Phobius"/>
    </source>
</evidence>
<keyword evidence="5" id="KW-0812">Transmembrane</keyword>
<dbReference type="GO" id="GO:0007032">
    <property type="term" value="P:endosome organization"/>
    <property type="evidence" value="ECO:0007669"/>
    <property type="project" value="TreeGrafter"/>
</dbReference>
<dbReference type="SUPFAM" id="SSF57850">
    <property type="entry name" value="RING/U-box"/>
    <property type="match status" value="2"/>
</dbReference>
<dbReference type="PANTHER" id="PTHR15090">
    <property type="entry name" value="SEQUESTOSOME 1-RELATED"/>
    <property type="match status" value="1"/>
</dbReference>
<organism evidence="7 8">
    <name type="scientific">Caenorhabditis tropicalis</name>
    <dbReference type="NCBI Taxonomy" id="1561998"/>
    <lineage>
        <taxon>Eukaryota</taxon>
        <taxon>Metazoa</taxon>
        <taxon>Ecdysozoa</taxon>
        <taxon>Nematoda</taxon>
        <taxon>Chromadorea</taxon>
        <taxon>Rhabditida</taxon>
        <taxon>Rhabditina</taxon>
        <taxon>Rhabditomorpha</taxon>
        <taxon>Rhabditoidea</taxon>
        <taxon>Rhabditidae</taxon>
        <taxon>Peloderinae</taxon>
        <taxon>Caenorhabditis</taxon>
    </lineage>
</organism>
<evidence type="ECO:0000259" key="6">
    <source>
        <dbReference type="PROSITE" id="PS50135"/>
    </source>
</evidence>
<evidence type="ECO:0000256" key="2">
    <source>
        <dbReference type="ARBA" id="ARBA00022771"/>
    </source>
</evidence>
<evidence type="ECO:0000256" key="1">
    <source>
        <dbReference type="ARBA" id="ARBA00022723"/>
    </source>
</evidence>
<sequence>MEEELELVPPEFRQDVLESNRPQFEVRKMELEAVNLQSHQRLRQEAVRKQVYVPEADFSRLVYVTFYTHLDKKVVRMYLDENESLQQIYRKAVELLPTVNWKVCSGTQHQSDFEFISSRQVWNAIKRSPICRFYYLLVRLERVHPVKNHDARCDNCHQMIHGHRYKCTECADFDICQGCEAKSLHSEHAMLRIVDSATRIPNYITRNAPVYPTDDISRLVYVTFYTNSGKKVIQMHLDENDSFQQITRKAAELFPSVNWKIFSGTENEYEFTNSLQMWNALKRSPICRFWYLLVRLEQCAESVKNHNARCDNCHQMIQGHRYKCTECPDFDICQECEAKSLHSEHVMLRLVDLATRIPNYITKNAPEYVSILLFLAISFLGSFVHLLENGKTSKMCADKK</sequence>
<evidence type="ECO:0000313" key="8">
    <source>
        <dbReference type="WBParaSite" id="Csp11.Scaffold629.g8361.t1"/>
    </source>
</evidence>
<dbReference type="GO" id="GO:0044753">
    <property type="term" value="C:amphisome"/>
    <property type="evidence" value="ECO:0007669"/>
    <property type="project" value="TreeGrafter"/>
</dbReference>
<dbReference type="AlphaFoldDB" id="A0A1I7UDY8"/>
<feature type="domain" description="ZZ-type" evidence="6">
    <location>
        <begin position="305"/>
        <end position="355"/>
    </location>
</feature>
<keyword evidence="1" id="KW-0479">Metal-binding</keyword>
<keyword evidence="7" id="KW-1185">Reference proteome</keyword>
<dbReference type="GO" id="GO:0070530">
    <property type="term" value="F:K63-linked polyubiquitin modification-dependent protein binding"/>
    <property type="evidence" value="ECO:0007669"/>
    <property type="project" value="TreeGrafter"/>
</dbReference>
<dbReference type="eggNOG" id="KOG4582">
    <property type="taxonomic scope" value="Eukaryota"/>
</dbReference>
<dbReference type="PROSITE" id="PS50135">
    <property type="entry name" value="ZF_ZZ_2"/>
    <property type="match status" value="2"/>
</dbReference>
<dbReference type="PANTHER" id="PTHR15090:SF0">
    <property type="entry name" value="SEQUESTOSOME-1"/>
    <property type="match status" value="1"/>
</dbReference>
<name>A0A1I7UDY8_9PELO</name>